<reference evidence="4 5" key="2">
    <citation type="submission" date="2012-08" db="EMBL/GenBank/DDBJ databases">
        <title>The genome of cave-isolated P. fluorescens strain R124 demonstrates phenotypic adaptation to the mineral environment.</title>
        <authorList>
            <person name="Barton M.D."/>
            <person name="Petronio M."/>
            <person name="Giarrizzo J.G."/>
            <person name="Bowling B.V."/>
            <person name="Barton H.A."/>
        </authorList>
    </citation>
    <scope>NUCLEOTIDE SEQUENCE [LARGE SCALE GENOMIC DNA]</scope>
    <source>
        <strain evidence="4 5">R124</strain>
        <plasmid evidence="4 5">pMP-R124</plasmid>
    </source>
</reference>
<organism evidence="3">
    <name type="scientific">Pseudomonas fluorescens R124</name>
    <dbReference type="NCBI Taxonomy" id="743713"/>
    <lineage>
        <taxon>Bacteria</taxon>
        <taxon>Pseudomonadati</taxon>
        <taxon>Pseudomonadota</taxon>
        <taxon>Gammaproteobacteria</taxon>
        <taxon>Pseudomonadales</taxon>
        <taxon>Pseudomonadaceae</taxon>
        <taxon>Pseudomonas</taxon>
    </lineage>
</organism>
<proteinExistence type="predicted"/>
<dbReference type="Pfam" id="PF08805">
    <property type="entry name" value="PilS"/>
    <property type="match status" value="1"/>
</dbReference>
<dbReference type="SUPFAM" id="SSF54523">
    <property type="entry name" value="Pili subunits"/>
    <property type="match status" value="1"/>
</dbReference>
<dbReference type="Proteomes" id="UP000006045">
    <property type="component" value="Plasmid pMP-R124"/>
</dbReference>
<feature type="transmembrane region" description="Helical" evidence="1">
    <location>
        <begin position="33"/>
        <end position="58"/>
    </location>
</feature>
<keyword evidence="3" id="KW-0614">Plasmid</keyword>
<dbReference type="EMBL" id="JQ737005">
    <property type="protein sequence ID" value="AFS51703.1"/>
    <property type="molecule type" value="Genomic_DNA"/>
</dbReference>
<dbReference type="OrthoDB" id="6877797at2"/>
<sequence length="195" mass="20193">MKTETTAVITAENPAVPNLPYARKLGRRSPRQGGFGALEVMIAIAVGIFAIIGAIAWYSKLTNTSNNNEELQNVSSLITNTRQLKTQSGYGPTGTNLIPVLIAGEGIPENMQKSGSTVSNLWGGAVTNVSTGSGYNMTYAGVPDSNCIFLATKSANSNSLTIRINGGTAITGEVTSIAATSACTSGTNTLSWSGR</sequence>
<feature type="domain" description="Type 4 secretion system PilS N-terminal" evidence="2">
    <location>
        <begin position="65"/>
        <end position="192"/>
    </location>
</feature>
<protein>
    <submittedName>
        <fullName evidence="3">PilS</fullName>
    </submittedName>
</protein>
<evidence type="ECO:0000313" key="5">
    <source>
        <dbReference type="Proteomes" id="UP000006045"/>
    </source>
</evidence>
<keyword evidence="1" id="KW-1133">Transmembrane helix</keyword>
<keyword evidence="1" id="KW-0812">Transmembrane</keyword>
<dbReference type="HOGENOM" id="CLU_115298_0_0_6"/>
<keyword evidence="1" id="KW-0472">Membrane</keyword>
<dbReference type="AlphaFoldDB" id="K0WMY3"/>
<dbReference type="RefSeq" id="WP_003230020.1">
    <property type="nucleotide sequence ID" value="NC_022437.1"/>
</dbReference>
<evidence type="ECO:0000259" key="2">
    <source>
        <dbReference type="Pfam" id="PF08805"/>
    </source>
</evidence>
<accession>K0WMY3</accession>
<evidence type="ECO:0000313" key="4">
    <source>
        <dbReference type="EMBL" id="EJZ60948.1"/>
    </source>
</evidence>
<dbReference type="InterPro" id="IPR014911">
    <property type="entry name" value="PilS_N"/>
</dbReference>
<evidence type="ECO:0000256" key="1">
    <source>
        <dbReference type="SAM" id="Phobius"/>
    </source>
</evidence>
<dbReference type="InterPro" id="IPR045584">
    <property type="entry name" value="Pilin-like"/>
</dbReference>
<evidence type="ECO:0000313" key="3">
    <source>
        <dbReference type="EMBL" id="AFS51703.1"/>
    </source>
</evidence>
<reference evidence="3" key="1">
    <citation type="submission" date="2012-03" db="EMBL/GenBank/DDBJ databases">
        <title>The genome of cave-isolated P. fluorescens strain R124 demonstrates phenotypic adaptation to the mineral environment.</title>
        <authorList>
            <person name="Barton M.D."/>
            <person name="Petronio M."/>
            <person name="Giarrizzo J.G."/>
            <person name="Bowling B."/>
            <person name="Barton H.A."/>
        </authorList>
    </citation>
    <scope>NUCLEOTIDE SEQUENCE</scope>
    <source>
        <strain evidence="3">R124</strain>
        <plasmid evidence="3">pMP-R124</plasmid>
    </source>
</reference>
<geneLocation type="plasmid" evidence="3 5">
    <name>pMP-R124</name>
</geneLocation>
<dbReference type="Gene3D" id="3.30.1690.10">
    <property type="entry name" value="TcpA-like pilin"/>
    <property type="match status" value="1"/>
</dbReference>
<dbReference type="EMBL" id="CM001562">
    <property type="protein sequence ID" value="EJZ60948.1"/>
    <property type="molecule type" value="Genomic_DNA"/>
</dbReference>
<name>K0WMY3_PSEFL</name>
<gene>
    <name evidence="3" type="primary">pilS</name>
    <name evidence="3" type="ORF">I1A_000027</name>
</gene>